<dbReference type="InterPro" id="IPR003591">
    <property type="entry name" value="Leu-rich_rpt_typical-subtyp"/>
</dbReference>
<dbReference type="SMART" id="SM00369">
    <property type="entry name" value="LRR_TYP"/>
    <property type="match status" value="3"/>
</dbReference>
<dbReference type="InterPro" id="IPR032675">
    <property type="entry name" value="LRR_dom_sf"/>
</dbReference>
<evidence type="ECO:0000256" key="2">
    <source>
        <dbReference type="ARBA" id="ARBA00022737"/>
    </source>
</evidence>
<gene>
    <name evidence="4" type="ORF">ACHHYP_09859</name>
</gene>
<evidence type="ECO:0000256" key="3">
    <source>
        <dbReference type="SAM" id="Phobius"/>
    </source>
</evidence>
<keyword evidence="1" id="KW-0433">Leucine-rich repeat</keyword>
<accession>A0A1V9ZIM8</accession>
<proteinExistence type="predicted"/>
<keyword evidence="5" id="KW-1185">Reference proteome</keyword>
<organism evidence="4 5">
    <name type="scientific">Achlya hypogyna</name>
    <name type="common">Oomycete</name>
    <name type="synonym">Protoachlya hypogyna</name>
    <dbReference type="NCBI Taxonomy" id="1202772"/>
    <lineage>
        <taxon>Eukaryota</taxon>
        <taxon>Sar</taxon>
        <taxon>Stramenopiles</taxon>
        <taxon>Oomycota</taxon>
        <taxon>Saprolegniomycetes</taxon>
        <taxon>Saprolegniales</taxon>
        <taxon>Achlyaceae</taxon>
        <taxon>Achlya</taxon>
    </lineage>
</organism>
<sequence length="626" mass="68888">MSYSPKTLADLRLQQIVRRPILVVAFLKHLLSMAFLIACTAVMLKASPGEEILASLYESKSLSPVVFVTFALLNALALLSMMRTPSKVVGPQVSLITPSLAHRVLHHDISLMSLQMIEASIQVLQAYRLSVVCVDLSTASLYAMIICVACLGIPWLFFSTHFFVKTTLVLFLNSFVSFVLAVGFSLAQFLPPLAYGIFGDTRQQYSLVWMTRELSLTRFLFPDSGIALLEKAVLFTSSLLNLRRLVNHVRIPRATVRIRDTTSMRQSFSETLQTFVRVRKSLNFRRKRAQQTFLFVQKLVGATILVNVVYIHTARPSCPHGCVLETAPWFASQCSCRFLRINCHDAAFNTTDLPTLLSPRTWGHDVFILQLVQCPLESGLDLALLSAFPSLLSLVLEFSNVSDWRFNGSPWPSSLLALELRYSGLSTLPEVFYDLPPRLQILTLRGNHLTHLPPDVLPHWSSLAMLLLSEAQLTSVPDGFYQLTHLERLDLSGNAFSTVPLNRSDALPLLTRLELSNNAITTFPDALLADRPALLVDLSNNPIAAVPVSATAAIARRSVLLDGTPYCATTHAPGCASVCAASCSNLHWGDNVCHVGCNDPANCISDGGDCATVAQLSMDGLFEAND</sequence>
<dbReference type="InterPro" id="IPR001611">
    <property type="entry name" value="Leu-rich_rpt"/>
</dbReference>
<feature type="transmembrane region" description="Helical" evidence="3">
    <location>
        <begin position="293"/>
        <end position="312"/>
    </location>
</feature>
<reference evidence="4 5" key="1">
    <citation type="journal article" date="2014" name="Genome Biol. Evol.">
        <title>The secreted proteins of Achlya hypogyna and Thraustotheca clavata identify the ancestral oomycete secretome and reveal gene acquisitions by horizontal gene transfer.</title>
        <authorList>
            <person name="Misner I."/>
            <person name="Blouin N."/>
            <person name="Leonard G."/>
            <person name="Richards T.A."/>
            <person name="Lane C.E."/>
        </authorList>
    </citation>
    <scope>NUCLEOTIDE SEQUENCE [LARGE SCALE GENOMIC DNA]</scope>
    <source>
        <strain evidence="4 5">ATCC 48635</strain>
    </source>
</reference>
<keyword evidence="3" id="KW-1133">Transmembrane helix</keyword>
<evidence type="ECO:0000313" key="4">
    <source>
        <dbReference type="EMBL" id="OQR97839.1"/>
    </source>
</evidence>
<evidence type="ECO:0008006" key="6">
    <source>
        <dbReference type="Google" id="ProtNLM"/>
    </source>
</evidence>
<feature type="transmembrane region" description="Helical" evidence="3">
    <location>
        <begin position="139"/>
        <end position="158"/>
    </location>
</feature>
<dbReference type="Gene3D" id="3.80.10.10">
    <property type="entry name" value="Ribonuclease Inhibitor"/>
    <property type="match status" value="1"/>
</dbReference>
<evidence type="ECO:0000313" key="5">
    <source>
        <dbReference type="Proteomes" id="UP000243579"/>
    </source>
</evidence>
<keyword evidence="3" id="KW-0812">Transmembrane</keyword>
<dbReference type="PANTHER" id="PTHR24366">
    <property type="entry name" value="IG(IMMUNOGLOBULIN) AND LRR(LEUCINE RICH REPEAT) DOMAINS"/>
    <property type="match status" value="1"/>
</dbReference>
<feature type="transmembrane region" description="Helical" evidence="3">
    <location>
        <begin position="21"/>
        <end position="44"/>
    </location>
</feature>
<keyword evidence="3" id="KW-0472">Membrane</keyword>
<comment type="caution">
    <text evidence="4">The sequence shown here is derived from an EMBL/GenBank/DDBJ whole genome shotgun (WGS) entry which is preliminary data.</text>
</comment>
<dbReference type="OrthoDB" id="78056at2759"/>
<dbReference type="SMART" id="SM00364">
    <property type="entry name" value="LRR_BAC"/>
    <property type="match status" value="4"/>
</dbReference>
<dbReference type="AlphaFoldDB" id="A0A1V9ZIM8"/>
<dbReference type="STRING" id="1202772.A0A1V9ZIM8"/>
<protein>
    <recommendedName>
        <fullName evidence="6">LNR domain-containing protein</fullName>
    </recommendedName>
</protein>
<dbReference type="PANTHER" id="PTHR24366:SF96">
    <property type="entry name" value="LEUCINE RICH REPEAT CONTAINING 53"/>
    <property type="match status" value="1"/>
</dbReference>
<keyword evidence="2" id="KW-0677">Repeat</keyword>
<feature type="transmembrane region" description="Helical" evidence="3">
    <location>
        <begin position="170"/>
        <end position="190"/>
    </location>
</feature>
<dbReference type="Pfam" id="PF13855">
    <property type="entry name" value="LRR_8"/>
    <property type="match status" value="1"/>
</dbReference>
<dbReference type="EMBL" id="JNBR01000095">
    <property type="protein sequence ID" value="OQR97839.1"/>
    <property type="molecule type" value="Genomic_DNA"/>
</dbReference>
<evidence type="ECO:0000256" key="1">
    <source>
        <dbReference type="ARBA" id="ARBA00022614"/>
    </source>
</evidence>
<dbReference type="Proteomes" id="UP000243579">
    <property type="component" value="Unassembled WGS sequence"/>
</dbReference>
<feature type="transmembrane region" description="Helical" evidence="3">
    <location>
        <begin position="64"/>
        <end position="82"/>
    </location>
</feature>
<name>A0A1V9ZIM8_ACHHY</name>
<dbReference type="SUPFAM" id="SSF52058">
    <property type="entry name" value="L domain-like"/>
    <property type="match status" value="1"/>
</dbReference>